<accession>A0ACB6RZC6</accession>
<feature type="non-terminal residue" evidence="1">
    <location>
        <position position="184"/>
    </location>
</feature>
<dbReference type="EMBL" id="MU006717">
    <property type="protein sequence ID" value="KAF2627251.1"/>
    <property type="molecule type" value="Genomic_DNA"/>
</dbReference>
<reference evidence="1" key="1">
    <citation type="journal article" date="2020" name="Stud. Mycol.">
        <title>101 Dothideomycetes genomes: a test case for predicting lifestyles and emergence of pathogens.</title>
        <authorList>
            <person name="Haridas S."/>
            <person name="Albert R."/>
            <person name="Binder M."/>
            <person name="Bloem J."/>
            <person name="Labutti K."/>
            <person name="Salamov A."/>
            <person name="Andreopoulos B."/>
            <person name="Baker S."/>
            <person name="Barry K."/>
            <person name="Bills G."/>
            <person name="Bluhm B."/>
            <person name="Cannon C."/>
            <person name="Castanera R."/>
            <person name="Culley D."/>
            <person name="Daum C."/>
            <person name="Ezra D."/>
            <person name="Gonzalez J."/>
            <person name="Henrissat B."/>
            <person name="Kuo A."/>
            <person name="Liang C."/>
            <person name="Lipzen A."/>
            <person name="Lutzoni F."/>
            <person name="Magnuson J."/>
            <person name="Mondo S."/>
            <person name="Nolan M."/>
            <person name="Ohm R."/>
            <person name="Pangilinan J."/>
            <person name="Park H.-J."/>
            <person name="Ramirez L."/>
            <person name="Alfaro M."/>
            <person name="Sun H."/>
            <person name="Tritt A."/>
            <person name="Yoshinaga Y."/>
            <person name="Zwiers L.-H."/>
            <person name="Turgeon B."/>
            <person name="Goodwin S."/>
            <person name="Spatafora J."/>
            <person name="Crous P."/>
            <person name="Grigoriev I."/>
        </authorList>
    </citation>
    <scope>NUCLEOTIDE SEQUENCE</scope>
    <source>
        <strain evidence="1">CBS 525.71</strain>
    </source>
</reference>
<feature type="non-terminal residue" evidence="1">
    <location>
        <position position="1"/>
    </location>
</feature>
<name>A0ACB6RZC6_9PLEO</name>
<proteinExistence type="predicted"/>
<dbReference type="Proteomes" id="UP000799754">
    <property type="component" value="Unassembled WGS sequence"/>
</dbReference>
<keyword evidence="2" id="KW-1185">Reference proteome</keyword>
<sequence>LKFATGALGPASVGVIVSWYLILRFGRRPLYVWTCLALSILLLIIGIIATVSESSGASFAQAGMVLAWEVIFYSTIGPVCYAIINEIPAVSVRSKSICSARIGYHLSQIFNMTSIPFMLNPTEGNWKGKIGYFALAGLAFLTFLWSYFGLPETKDRSFAEIEHLFVNKVKTRQFTQTKVDTFEE</sequence>
<evidence type="ECO:0000313" key="1">
    <source>
        <dbReference type="EMBL" id="KAF2627251.1"/>
    </source>
</evidence>
<organism evidence="1 2">
    <name type="scientific">Macroventuria anomochaeta</name>
    <dbReference type="NCBI Taxonomy" id="301207"/>
    <lineage>
        <taxon>Eukaryota</taxon>
        <taxon>Fungi</taxon>
        <taxon>Dikarya</taxon>
        <taxon>Ascomycota</taxon>
        <taxon>Pezizomycotina</taxon>
        <taxon>Dothideomycetes</taxon>
        <taxon>Pleosporomycetidae</taxon>
        <taxon>Pleosporales</taxon>
        <taxon>Pleosporineae</taxon>
        <taxon>Didymellaceae</taxon>
        <taxon>Macroventuria</taxon>
    </lineage>
</organism>
<comment type="caution">
    <text evidence="1">The sequence shown here is derived from an EMBL/GenBank/DDBJ whole genome shotgun (WGS) entry which is preliminary data.</text>
</comment>
<gene>
    <name evidence="1" type="ORF">BU25DRAFT_323847</name>
</gene>
<protein>
    <submittedName>
        <fullName evidence="1">Uncharacterized protein</fullName>
    </submittedName>
</protein>
<evidence type="ECO:0000313" key="2">
    <source>
        <dbReference type="Proteomes" id="UP000799754"/>
    </source>
</evidence>